<keyword evidence="3" id="KW-1185">Reference proteome</keyword>
<evidence type="ECO:0000313" key="3">
    <source>
        <dbReference type="Proteomes" id="UP000053573"/>
    </source>
</evidence>
<comment type="caution">
    <text evidence="2">The sequence shown here is derived from an EMBL/GenBank/DDBJ whole genome shotgun (WGS) entry which is preliminary data.</text>
</comment>
<proteinExistence type="predicted"/>
<feature type="region of interest" description="Disordered" evidence="1">
    <location>
        <begin position="1"/>
        <end position="47"/>
    </location>
</feature>
<dbReference type="Proteomes" id="UP000053573">
    <property type="component" value="Unassembled WGS sequence"/>
</dbReference>
<dbReference type="SUPFAM" id="SSF56112">
    <property type="entry name" value="Protein kinase-like (PK-like)"/>
    <property type="match status" value="1"/>
</dbReference>
<reference evidence="3" key="1">
    <citation type="journal article" date="2015" name="PLoS Genet.">
        <title>The dynamic genome and transcriptome of the human fungal pathogen Blastomyces and close relative Emmonsia.</title>
        <authorList>
            <person name="Munoz J.F."/>
            <person name="Gauthier G.M."/>
            <person name="Desjardins C.A."/>
            <person name="Gallo J.E."/>
            <person name="Holder J."/>
            <person name="Sullivan T.D."/>
            <person name="Marty A.J."/>
            <person name="Carmen J.C."/>
            <person name="Chen Z."/>
            <person name="Ding L."/>
            <person name="Gujja S."/>
            <person name="Magrini V."/>
            <person name="Misas E."/>
            <person name="Mitreva M."/>
            <person name="Priest M."/>
            <person name="Saif S."/>
            <person name="Whiston E.A."/>
            <person name="Young S."/>
            <person name="Zeng Q."/>
            <person name="Goldman W.E."/>
            <person name="Mardis E.R."/>
            <person name="Taylor J.W."/>
            <person name="McEwen J.G."/>
            <person name="Clay O.K."/>
            <person name="Klein B.S."/>
            <person name="Cuomo C.A."/>
        </authorList>
    </citation>
    <scope>NUCLEOTIDE SEQUENCE [LARGE SCALE GENOMIC DNA]</scope>
    <source>
        <strain evidence="3">UAMH 139</strain>
    </source>
</reference>
<dbReference type="InterPro" id="IPR011009">
    <property type="entry name" value="Kinase-like_dom_sf"/>
</dbReference>
<dbReference type="Gene3D" id="1.10.510.10">
    <property type="entry name" value="Transferase(Phosphotransferase) domain 1"/>
    <property type="match status" value="1"/>
</dbReference>
<dbReference type="STRING" id="2060906.A0A0H1BNE7"/>
<dbReference type="AlphaFoldDB" id="A0A0H1BNE7"/>
<dbReference type="OrthoDB" id="4207132at2759"/>
<sequence length="339" mass="39632">MSSPAATHDVFAQENHNAEEREQEEQDEDVEGEELNAEDEEEKQEQEHFDNLAELRENFFIKHGNKNITFPTTKTTWKPGKIFSERMIDQTHIIEVSAMCVAVQVEGPNCGLKAMLRIRKQLPAHYSSHDFPIETFSVLSPAATQEIDGLRDLTEKGCTSTPRFIDYLLKRQSDEDILPGGFILYIVMEKVPGFNLRNFETFSLDERDQVRIAFAKAFYEFLTMGYLHDDHYPRNLIWDRRNKKVYIIDLESAWKSFESFKPTFSNYKFRLWSLAGLDDQIDPMVVEHANRFYQNNKSFPTDEEWATILANSKEKSSMSERRFNNHVSFLENEQKTITK</sequence>
<evidence type="ECO:0008006" key="4">
    <source>
        <dbReference type="Google" id="ProtNLM"/>
    </source>
</evidence>
<name>A0A0H1BNE7_9EURO</name>
<feature type="compositionally biased region" description="Acidic residues" evidence="1">
    <location>
        <begin position="21"/>
        <end position="44"/>
    </location>
</feature>
<accession>A0A0H1BNE7</accession>
<evidence type="ECO:0000256" key="1">
    <source>
        <dbReference type="SAM" id="MobiDB-lite"/>
    </source>
</evidence>
<dbReference type="EMBL" id="LDEV01001924">
    <property type="protein sequence ID" value="KLJ10696.1"/>
    <property type="molecule type" value="Genomic_DNA"/>
</dbReference>
<organism evidence="2 3">
    <name type="scientific">Blastomyces silverae</name>
    <dbReference type="NCBI Taxonomy" id="2060906"/>
    <lineage>
        <taxon>Eukaryota</taxon>
        <taxon>Fungi</taxon>
        <taxon>Dikarya</taxon>
        <taxon>Ascomycota</taxon>
        <taxon>Pezizomycotina</taxon>
        <taxon>Eurotiomycetes</taxon>
        <taxon>Eurotiomycetidae</taxon>
        <taxon>Onygenales</taxon>
        <taxon>Ajellomycetaceae</taxon>
        <taxon>Blastomyces</taxon>
    </lineage>
</organism>
<protein>
    <recommendedName>
        <fullName evidence="4">Protein kinase domain-containing protein</fullName>
    </recommendedName>
</protein>
<evidence type="ECO:0000313" key="2">
    <source>
        <dbReference type="EMBL" id="KLJ10696.1"/>
    </source>
</evidence>
<gene>
    <name evidence="2" type="ORF">EMPG_09864</name>
</gene>